<evidence type="ECO:0000313" key="3">
    <source>
        <dbReference type="Proteomes" id="UP000195807"/>
    </source>
</evidence>
<sequence>MRKFIVPALAALATFGIAPAAHAEDVEVRVDFSDLDLSQETDVNALKSRVLAEVTETCNDEVPTFSSRLLVRSCIRDAMEQADAQIEAQRSLAMGATDEFG</sequence>
<dbReference type="OrthoDB" id="7429105at2"/>
<organism evidence="2 3">
    <name type="scientific">Croceicoccus marinus</name>
    <dbReference type="NCBI Taxonomy" id="450378"/>
    <lineage>
        <taxon>Bacteria</taxon>
        <taxon>Pseudomonadati</taxon>
        <taxon>Pseudomonadota</taxon>
        <taxon>Alphaproteobacteria</taxon>
        <taxon>Sphingomonadales</taxon>
        <taxon>Erythrobacteraceae</taxon>
        <taxon>Croceicoccus</taxon>
    </lineage>
</organism>
<proteinExistence type="predicted"/>
<dbReference type="NCBIfam" id="TIGR04433">
    <property type="entry name" value="UrcA_uranyl"/>
    <property type="match status" value="1"/>
</dbReference>
<dbReference type="KEGG" id="cman:A9D14_04720"/>
<evidence type="ECO:0008006" key="4">
    <source>
        <dbReference type="Google" id="ProtNLM"/>
    </source>
</evidence>
<keyword evidence="1" id="KW-0732">Signal</keyword>
<evidence type="ECO:0000256" key="1">
    <source>
        <dbReference type="SAM" id="SignalP"/>
    </source>
</evidence>
<keyword evidence="3" id="KW-1185">Reference proteome</keyword>
<dbReference type="InterPro" id="IPR030972">
    <property type="entry name" value="UrcA_uranyl"/>
</dbReference>
<feature type="chain" id="PRO_5011465465" description="UrcA family protein" evidence="1">
    <location>
        <begin position="24"/>
        <end position="101"/>
    </location>
</feature>
<accession>A0A1Z1F9X9</accession>
<name>A0A1Z1F9X9_9SPHN</name>
<evidence type="ECO:0000313" key="2">
    <source>
        <dbReference type="EMBL" id="ARU15609.1"/>
    </source>
</evidence>
<dbReference type="RefSeq" id="WP_066843382.1">
    <property type="nucleotide sequence ID" value="NZ_CP019602.1"/>
</dbReference>
<reference evidence="2 3" key="1">
    <citation type="submission" date="2017-01" db="EMBL/GenBank/DDBJ databases">
        <title>Complete genome sequence of esterase-producing bacterium Croceicoccus marinus E4A9.</title>
        <authorList>
            <person name="Wu Y.-H."/>
            <person name="Cheng H."/>
            <person name="Xu L."/>
            <person name="Huo Y.-Y."/>
            <person name="Wang C.-S."/>
            <person name="Xu X.-W."/>
        </authorList>
    </citation>
    <scope>NUCLEOTIDE SEQUENCE [LARGE SCALE GENOMIC DNA]</scope>
    <source>
        <strain evidence="2 3">E4A9</strain>
    </source>
</reference>
<dbReference type="EMBL" id="CP019602">
    <property type="protein sequence ID" value="ARU15609.1"/>
    <property type="molecule type" value="Genomic_DNA"/>
</dbReference>
<dbReference type="AlphaFoldDB" id="A0A1Z1F9X9"/>
<dbReference type="Proteomes" id="UP000195807">
    <property type="component" value="Chromosome"/>
</dbReference>
<gene>
    <name evidence="2" type="ORF">A9D14_04720</name>
</gene>
<feature type="signal peptide" evidence="1">
    <location>
        <begin position="1"/>
        <end position="23"/>
    </location>
</feature>
<protein>
    <recommendedName>
        <fullName evidence="4">UrcA family protein</fullName>
    </recommendedName>
</protein>